<keyword evidence="3" id="KW-0378">Hydrolase</keyword>
<evidence type="ECO:0000256" key="3">
    <source>
        <dbReference type="ARBA" id="ARBA00022801"/>
    </source>
</evidence>
<evidence type="ECO:0000313" key="7">
    <source>
        <dbReference type="Proteomes" id="UP001419910"/>
    </source>
</evidence>
<evidence type="ECO:0000256" key="4">
    <source>
        <dbReference type="ARBA" id="ARBA00023145"/>
    </source>
</evidence>
<comment type="similarity">
    <text evidence="1">Belongs to the peptidase S45 family.</text>
</comment>
<dbReference type="SUPFAM" id="SSF56235">
    <property type="entry name" value="N-terminal nucleophile aminohydrolases (Ntn hydrolases)"/>
    <property type="match status" value="1"/>
</dbReference>
<dbReference type="PIRSF" id="PIRSF001227">
    <property type="entry name" value="Pen_acylase"/>
    <property type="match status" value="1"/>
</dbReference>
<evidence type="ECO:0000256" key="2">
    <source>
        <dbReference type="ARBA" id="ARBA00022729"/>
    </source>
</evidence>
<accession>A0ABU9Y502</accession>
<protein>
    <submittedName>
        <fullName evidence="6">Penicillin acylase family protein</fullName>
    </submittedName>
</protein>
<sequence>MRRNLVRGATGLVVFLILVAIGLAVWEPLTATAPAPPPAHAYDVKIARDTFGVPHIFGKTDPDVAYGIAYAHAEDDFSTLQEVLAMTRGRLGAMTGQDGAKTDYVLHLLGARETVARDYGKQPSDVRALLDGYASGLNRYADKHPGEIRLAGLFPVSGEDVATGFVLRSPFFFGLDQVLGALAGDTALPPDSAGPTPDGPDITPIGPNGNENGSNAFVVAPKRSSDGFTRLVSNSHQPWRGGAAWYELVVHSGTGWNFAGATFPGAPYPLLGHNRTLGWTNTVNRPDLTDVYKLALDGDRTHYRFDGQWRPLERTRVWLHVKLWGPFVLPVPKTVLRAVQGPVVETPRGDFAIRYAGADQLKMVEEYYRLNRARDFGEWQKALAMQGVPATNFIYGDAKGNIAYFYNASFLNRKPGYDYAHVLPGDISRDLAAGTVPWSQVPRNVNPASGFLINANNTPFQAAGTGSEIRPEDYSPLLGIETDTTNRATRALELMGANPRISDADLHAIKFDTGVSHVSWAAKWFADLAAVDPRGDRALIDAKALLARWDWNFDGKGPADAIAALLMRAGNKWHYQRRPPADPRDALATAAAYLKSHFGRLDPPLGEVLRVRQGKVDLAMDGGPDVLHAAELWDEAPDGRLAVKHGDSFIMFIAWDKQGKVSSQSIQPFGAATTRPDSPHYADQAPLFVRHQLKPVWFDPADLRHHLERVYRP</sequence>
<dbReference type="Gene3D" id="1.10.439.10">
    <property type="entry name" value="Penicillin Amidohydrolase, domain 1"/>
    <property type="match status" value="1"/>
</dbReference>
<dbReference type="InterPro" id="IPR043147">
    <property type="entry name" value="Penicillin_amidase_A-knob"/>
</dbReference>
<dbReference type="Gene3D" id="2.30.120.10">
    <property type="match status" value="1"/>
</dbReference>
<dbReference type="InterPro" id="IPR043146">
    <property type="entry name" value="Penicillin_amidase_N_B-knob"/>
</dbReference>
<dbReference type="RefSeq" id="WP_343891114.1">
    <property type="nucleotide sequence ID" value="NZ_BAAAEH010000039.1"/>
</dbReference>
<dbReference type="InterPro" id="IPR014395">
    <property type="entry name" value="Pen/GL7ACA/AHL_acylase"/>
</dbReference>
<keyword evidence="7" id="KW-1185">Reference proteome</keyword>
<evidence type="ECO:0000256" key="5">
    <source>
        <dbReference type="SAM" id="MobiDB-lite"/>
    </source>
</evidence>
<dbReference type="Gene3D" id="1.10.1400.10">
    <property type="match status" value="1"/>
</dbReference>
<dbReference type="EMBL" id="JBDIME010000012">
    <property type="protein sequence ID" value="MEN2790874.1"/>
    <property type="molecule type" value="Genomic_DNA"/>
</dbReference>
<dbReference type="PANTHER" id="PTHR34218">
    <property type="entry name" value="PEPTIDASE S45 PENICILLIN AMIDASE"/>
    <property type="match status" value="1"/>
</dbReference>
<evidence type="ECO:0000313" key="6">
    <source>
        <dbReference type="EMBL" id="MEN2790874.1"/>
    </source>
</evidence>
<dbReference type="InterPro" id="IPR029055">
    <property type="entry name" value="Ntn_hydrolases_N"/>
</dbReference>
<proteinExistence type="inferred from homology"/>
<evidence type="ECO:0000256" key="1">
    <source>
        <dbReference type="ARBA" id="ARBA00006586"/>
    </source>
</evidence>
<dbReference type="InterPro" id="IPR002692">
    <property type="entry name" value="S45"/>
</dbReference>
<reference evidence="6 7" key="1">
    <citation type="submission" date="2024-05" db="EMBL/GenBank/DDBJ databases">
        <authorList>
            <person name="Liu Q."/>
            <person name="Xin Y.-H."/>
        </authorList>
    </citation>
    <scope>NUCLEOTIDE SEQUENCE [LARGE SCALE GENOMIC DNA]</scope>
    <source>
        <strain evidence="6 7">CGMCC 1.10181</strain>
    </source>
</reference>
<feature type="region of interest" description="Disordered" evidence="5">
    <location>
        <begin position="186"/>
        <end position="214"/>
    </location>
</feature>
<dbReference type="Gene3D" id="3.60.20.10">
    <property type="entry name" value="Glutamine Phosphoribosylpyrophosphate, subunit 1, domain 1"/>
    <property type="match status" value="1"/>
</dbReference>
<name>A0ABU9Y502_9SPHN</name>
<gene>
    <name evidence="6" type="ORF">ABC974_14635</name>
</gene>
<keyword evidence="4" id="KW-0865">Zymogen</keyword>
<dbReference type="PANTHER" id="PTHR34218:SF3">
    <property type="entry name" value="ACYL-HOMOSERINE LACTONE ACYLASE PVDQ"/>
    <property type="match status" value="1"/>
</dbReference>
<dbReference type="Pfam" id="PF01804">
    <property type="entry name" value="Penicil_amidase"/>
    <property type="match status" value="1"/>
</dbReference>
<keyword evidence="2" id="KW-0732">Signal</keyword>
<comment type="caution">
    <text evidence="6">The sequence shown here is derived from an EMBL/GenBank/DDBJ whole genome shotgun (WGS) entry which is preliminary data.</text>
</comment>
<organism evidence="6 7">
    <name type="scientific">Sphingomonas oligophenolica</name>
    <dbReference type="NCBI Taxonomy" id="301154"/>
    <lineage>
        <taxon>Bacteria</taxon>
        <taxon>Pseudomonadati</taxon>
        <taxon>Pseudomonadota</taxon>
        <taxon>Alphaproteobacteria</taxon>
        <taxon>Sphingomonadales</taxon>
        <taxon>Sphingomonadaceae</taxon>
        <taxon>Sphingomonas</taxon>
    </lineage>
</organism>
<dbReference type="Proteomes" id="UP001419910">
    <property type="component" value="Unassembled WGS sequence"/>
</dbReference>
<dbReference type="InterPro" id="IPR023343">
    <property type="entry name" value="Penicillin_amidase_dom1"/>
</dbReference>